<evidence type="ECO:0000313" key="2">
    <source>
        <dbReference type="EMBL" id="EJX04104.1"/>
    </source>
</evidence>
<feature type="region of interest" description="Disordered" evidence="1">
    <location>
        <begin position="24"/>
        <end position="47"/>
    </location>
</feature>
<name>J9GB91_9ZZZZ</name>
<evidence type="ECO:0000256" key="1">
    <source>
        <dbReference type="SAM" id="MobiDB-lite"/>
    </source>
</evidence>
<dbReference type="AlphaFoldDB" id="J9GB91"/>
<organism evidence="2">
    <name type="scientific">gut metagenome</name>
    <dbReference type="NCBI Taxonomy" id="749906"/>
    <lineage>
        <taxon>unclassified sequences</taxon>
        <taxon>metagenomes</taxon>
        <taxon>organismal metagenomes</taxon>
    </lineage>
</organism>
<sequence>MVAAYSCITKNSASATQKQIQQRVTRRISTSRQSLSCTTHLNTEGTE</sequence>
<dbReference type="EMBL" id="AMCI01001918">
    <property type="protein sequence ID" value="EJX04104.1"/>
    <property type="molecule type" value="Genomic_DNA"/>
</dbReference>
<reference evidence="2" key="1">
    <citation type="journal article" date="2012" name="PLoS ONE">
        <title>Gene sets for utilization of primary and secondary nutrition supplies in the distal gut of endangered iberian lynx.</title>
        <authorList>
            <person name="Alcaide M."/>
            <person name="Messina E."/>
            <person name="Richter M."/>
            <person name="Bargiela R."/>
            <person name="Peplies J."/>
            <person name="Huws S.A."/>
            <person name="Newbold C.J."/>
            <person name="Golyshin P.N."/>
            <person name="Simon M.A."/>
            <person name="Lopez G."/>
            <person name="Yakimov M.M."/>
            <person name="Ferrer M."/>
        </authorList>
    </citation>
    <scope>NUCLEOTIDE SEQUENCE</scope>
</reference>
<comment type="caution">
    <text evidence="2">The sequence shown here is derived from an EMBL/GenBank/DDBJ whole genome shotgun (WGS) entry which is preliminary data.</text>
</comment>
<protein>
    <submittedName>
        <fullName evidence="2">Uncharacterized protein</fullName>
    </submittedName>
</protein>
<gene>
    <name evidence="2" type="ORF">EVA_07786</name>
</gene>
<accession>J9GB91</accession>
<proteinExistence type="predicted"/>